<proteinExistence type="predicted"/>
<evidence type="ECO:0000313" key="3">
    <source>
        <dbReference type="Proteomes" id="UP001214756"/>
    </source>
</evidence>
<feature type="transmembrane region" description="Helical" evidence="1">
    <location>
        <begin position="52"/>
        <end position="74"/>
    </location>
</feature>
<dbReference type="Proteomes" id="UP001214756">
    <property type="component" value="Chromosome"/>
</dbReference>
<organism evidence="2 3">
    <name type="scientific">Microbacterium maritypicum</name>
    <name type="common">Microbacterium liquefaciens</name>
    <dbReference type="NCBI Taxonomy" id="33918"/>
    <lineage>
        <taxon>Bacteria</taxon>
        <taxon>Bacillati</taxon>
        <taxon>Actinomycetota</taxon>
        <taxon>Actinomycetes</taxon>
        <taxon>Micrococcales</taxon>
        <taxon>Microbacteriaceae</taxon>
        <taxon>Microbacterium</taxon>
    </lineage>
</organism>
<keyword evidence="1" id="KW-1133">Transmembrane helix</keyword>
<reference evidence="2" key="1">
    <citation type="submission" date="2023-02" db="EMBL/GenBank/DDBJ databases">
        <title>Genome sequence of Microbacterium liquefaciens B1075.</title>
        <authorList>
            <person name="Cao J."/>
            <person name="Li X."/>
        </authorList>
    </citation>
    <scope>NUCLEOTIDE SEQUENCE</scope>
    <source>
        <strain evidence="2">B1075</strain>
    </source>
</reference>
<dbReference type="RefSeq" id="WP_255163087.1">
    <property type="nucleotide sequence ID" value="NZ_CBDRLE010000001.1"/>
</dbReference>
<accession>A0AAJ5VAN8</accession>
<keyword evidence="1" id="KW-0812">Transmembrane</keyword>
<sequence length="253" mass="27052">MPMNTVARSPRIVDGSRSVHPNGRFPTAALVVVGVLPLVPLLLAVVDARPGFRLVLLSLTVYAATLAVALWFWVRSMRERLIRIAVTGPLRFAPPGGVRTTQWLIPMAGLLPAAMTYLVQILGLPTMSSRLLDWGPYLLAAVSLVSLGREVMSLRRPLGLAVDERGLHGVRRSAPLEASWEEIGTVTPVGPYGPKLAVSVAGRAPVIVDAHHLGSDPAAVAAVVSFFRDSPEQRHTLADGTVAMRTAESALRS</sequence>
<keyword evidence="1" id="KW-0472">Membrane</keyword>
<dbReference type="AlphaFoldDB" id="A0AAJ5VAN8"/>
<protein>
    <submittedName>
        <fullName evidence="2">Uncharacterized protein</fullName>
    </submittedName>
</protein>
<feature type="transmembrane region" description="Helical" evidence="1">
    <location>
        <begin position="25"/>
        <end position="46"/>
    </location>
</feature>
<dbReference type="GeneID" id="87017228"/>
<name>A0AAJ5VAN8_MICMQ</name>
<evidence type="ECO:0000313" key="2">
    <source>
        <dbReference type="EMBL" id="WEF20747.1"/>
    </source>
</evidence>
<evidence type="ECO:0000256" key="1">
    <source>
        <dbReference type="SAM" id="Phobius"/>
    </source>
</evidence>
<gene>
    <name evidence="2" type="ORF">PWF71_15860</name>
</gene>
<dbReference type="EMBL" id="CP118606">
    <property type="protein sequence ID" value="WEF20747.1"/>
    <property type="molecule type" value="Genomic_DNA"/>
</dbReference>